<dbReference type="InterPro" id="IPR050280">
    <property type="entry name" value="OMP_Chaperone_SurA"/>
</dbReference>
<keyword evidence="1 7" id="KW-0732">Signal</keyword>
<dbReference type="GO" id="GO:0051082">
    <property type="term" value="F:unfolded protein binding"/>
    <property type="evidence" value="ECO:0007669"/>
    <property type="project" value="UniProtKB-UniRule"/>
</dbReference>
<keyword evidence="6 7" id="KW-0413">Isomerase</keyword>
<evidence type="ECO:0000256" key="4">
    <source>
        <dbReference type="ARBA" id="ARBA00023110"/>
    </source>
</evidence>
<feature type="domain" description="PpiC" evidence="9">
    <location>
        <begin position="288"/>
        <end position="387"/>
    </location>
</feature>
<dbReference type="Gene3D" id="1.10.4030.10">
    <property type="entry name" value="Porin chaperone SurA, peptide-binding domain"/>
    <property type="match status" value="1"/>
</dbReference>
<dbReference type="KEGG" id="lez:GLE_3911"/>
<dbReference type="Pfam" id="PF09312">
    <property type="entry name" value="SurA_N"/>
    <property type="match status" value="1"/>
</dbReference>
<dbReference type="GO" id="GO:0006457">
    <property type="term" value="P:protein folding"/>
    <property type="evidence" value="ECO:0007669"/>
    <property type="project" value="UniProtKB-UniRule"/>
</dbReference>
<evidence type="ECO:0000256" key="8">
    <source>
        <dbReference type="SAM" id="MobiDB-lite"/>
    </source>
</evidence>
<accession>A0A0S2DL03</accession>
<evidence type="ECO:0000256" key="7">
    <source>
        <dbReference type="HAMAP-Rule" id="MF_01183"/>
    </source>
</evidence>
<dbReference type="PANTHER" id="PTHR47637:SF1">
    <property type="entry name" value="CHAPERONE SURA"/>
    <property type="match status" value="1"/>
</dbReference>
<dbReference type="GO" id="GO:0043165">
    <property type="term" value="P:Gram-negative-bacterium-type cell outer membrane assembly"/>
    <property type="evidence" value="ECO:0007669"/>
    <property type="project" value="InterPro"/>
</dbReference>
<comment type="subcellular location">
    <subcellularLocation>
        <location evidence="7">Periplasm</location>
    </subcellularLocation>
    <text evidence="7">Is capable of associating with the outer membrane.</text>
</comment>
<evidence type="ECO:0000313" key="13">
    <source>
        <dbReference type="Proteomes" id="UP000275910"/>
    </source>
</evidence>
<dbReference type="EMBL" id="CP013140">
    <property type="protein sequence ID" value="ALN59253.1"/>
    <property type="molecule type" value="Genomic_DNA"/>
</dbReference>
<feature type="signal peptide" evidence="7">
    <location>
        <begin position="1"/>
        <end position="25"/>
    </location>
</feature>
<proteinExistence type="inferred from homology"/>
<dbReference type="GO" id="GO:0030288">
    <property type="term" value="C:outer membrane-bounded periplasmic space"/>
    <property type="evidence" value="ECO:0007669"/>
    <property type="project" value="InterPro"/>
</dbReference>
<organism evidence="10 12">
    <name type="scientific">Lysobacter enzymogenes</name>
    <dbReference type="NCBI Taxonomy" id="69"/>
    <lineage>
        <taxon>Bacteria</taxon>
        <taxon>Pseudomonadati</taxon>
        <taxon>Pseudomonadota</taxon>
        <taxon>Gammaproteobacteria</taxon>
        <taxon>Lysobacterales</taxon>
        <taxon>Lysobacteraceae</taxon>
        <taxon>Lysobacter</taxon>
    </lineage>
</organism>
<dbReference type="InterPro" id="IPR000297">
    <property type="entry name" value="PPIase_PpiC"/>
</dbReference>
<dbReference type="AlphaFoldDB" id="A0A0S2DL03"/>
<feature type="chain" id="PRO_5008995359" description="Chaperone SurA" evidence="7">
    <location>
        <begin position="26"/>
        <end position="452"/>
    </location>
</feature>
<dbReference type="Proteomes" id="UP000275910">
    <property type="component" value="Unassembled WGS sequence"/>
</dbReference>
<evidence type="ECO:0000313" key="11">
    <source>
        <dbReference type="EMBL" id="ROU07413.1"/>
    </source>
</evidence>
<dbReference type="PROSITE" id="PS50198">
    <property type="entry name" value="PPIC_PPIASE_2"/>
    <property type="match status" value="2"/>
</dbReference>
<evidence type="ECO:0000313" key="10">
    <source>
        <dbReference type="EMBL" id="ALN59253.1"/>
    </source>
</evidence>
<evidence type="ECO:0000256" key="1">
    <source>
        <dbReference type="ARBA" id="ARBA00022729"/>
    </source>
</evidence>
<dbReference type="GO" id="GO:0042277">
    <property type="term" value="F:peptide binding"/>
    <property type="evidence" value="ECO:0007669"/>
    <property type="project" value="InterPro"/>
</dbReference>
<sequence length="452" mass="49250" precursor="true">MNNRFARALTAGVLATGLLIGVAQAQELQPIDRIAAVVDEDVILKTELDRAVANILGQYAGRSEQLPPRDVLERQVLERLILLKLQVAQAQGTGVRVTDQEIEQAIAGIAQSNRLSVDQLRQQLARDGSSYADFRNSIRDELLVQRLRQRFAQTRVSVSDAEIDAALAAQANTGTQYHLAHILIALPEGATAEQIATAQKKVDGVKALIDKGEMDFNAAAVRYSDSPNALEGGDLGWRSVDEIPAAFADMMKAMKAGQVTAPLRGPSGFQLLKLVEVRDASQSGPQMVTQYHARHILVRVNDQTTEAQAKAKAETLRARIAGGAKFEDVVKESSEDLGTQSKGGDLGWFMRDEFGPEFGGAVAALADNEVSQPIHTTAGYHVVQRLGTRESDVSNQSKRAQVQETIGRRKLEEEWNRFLREKRSEAYVDFRMGKGSEGNQPGTETTLPTKGG</sequence>
<keyword evidence="2 7" id="KW-0677">Repeat</keyword>
<dbReference type="STRING" id="69.GLE_3911"/>
<dbReference type="EC" id="5.2.1.8" evidence="7"/>
<dbReference type="SUPFAM" id="SSF54534">
    <property type="entry name" value="FKBP-like"/>
    <property type="match status" value="2"/>
</dbReference>
<dbReference type="Proteomes" id="UP000061569">
    <property type="component" value="Chromosome"/>
</dbReference>
<keyword evidence="4 7" id="KW-0697">Rotamase</keyword>
<dbReference type="Pfam" id="PF00639">
    <property type="entry name" value="Rotamase"/>
    <property type="match status" value="2"/>
</dbReference>
<dbReference type="GO" id="GO:0003755">
    <property type="term" value="F:peptidyl-prolyl cis-trans isomerase activity"/>
    <property type="evidence" value="ECO:0007669"/>
    <property type="project" value="UniProtKB-UniRule"/>
</dbReference>
<name>A0A0S2DL03_LYSEN</name>
<reference evidence="11 13" key="2">
    <citation type="submission" date="2018-10" db="EMBL/GenBank/DDBJ databases">
        <title>The genome of Lysobacter enzymogenes OH11.</title>
        <authorList>
            <person name="Liu F."/>
            <person name="Zhao Y."/>
            <person name="Qian G."/>
            <person name="Chen Y."/>
            <person name="Xu H."/>
        </authorList>
    </citation>
    <scope>NUCLEOTIDE SEQUENCE [LARGE SCALE GENOMIC DNA]</scope>
    <source>
        <strain evidence="11 13">OH11</strain>
    </source>
</reference>
<keyword evidence="5 7" id="KW-0143">Chaperone</keyword>
<evidence type="ECO:0000256" key="5">
    <source>
        <dbReference type="ARBA" id="ARBA00023186"/>
    </source>
</evidence>
<comment type="function">
    <text evidence="7">Chaperone involved in the correct folding and assembly of outer membrane proteins. Recognizes specific patterns of aromatic residues and the orientation of their side chains, which are found more frequently in integral outer membrane proteins. May act in both early periplasmic and late outer membrane-associated steps of protein maturation.</text>
</comment>
<reference evidence="10 12" key="1">
    <citation type="submission" date="2015-11" db="EMBL/GenBank/DDBJ databases">
        <title>Genome sequences of Lysobacter enzymogenes strain C3 and Lysobacter antibioticus ATCC 29479.</title>
        <authorList>
            <person name="Kobayashi D.Y."/>
        </authorList>
    </citation>
    <scope>NUCLEOTIDE SEQUENCE [LARGE SCALE GENOMIC DNA]</scope>
    <source>
        <strain evidence="10 12">C3</strain>
    </source>
</reference>
<feature type="domain" description="PpiC" evidence="9">
    <location>
        <begin position="174"/>
        <end position="276"/>
    </location>
</feature>
<comment type="catalytic activity">
    <reaction evidence="7">
        <text>[protein]-peptidylproline (omega=180) = [protein]-peptidylproline (omega=0)</text>
        <dbReference type="Rhea" id="RHEA:16237"/>
        <dbReference type="Rhea" id="RHEA-COMP:10747"/>
        <dbReference type="Rhea" id="RHEA-COMP:10748"/>
        <dbReference type="ChEBI" id="CHEBI:83833"/>
        <dbReference type="ChEBI" id="CHEBI:83834"/>
        <dbReference type="EC" id="5.2.1.8"/>
    </reaction>
</comment>
<dbReference type="GO" id="GO:0050821">
    <property type="term" value="P:protein stabilization"/>
    <property type="evidence" value="ECO:0007669"/>
    <property type="project" value="InterPro"/>
</dbReference>
<dbReference type="InterPro" id="IPR023034">
    <property type="entry name" value="PPIase_SurA"/>
</dbReference>
<dbReference type="PANTHER" id="PTHR47637">
    <property type="entry name" value="CHAPERONE SURA"/>
    <property type="match status" value="1"/>
</dbReference>
<dbReference type="RefSeq" id="WP_057948640.1">
    <property type="nucleotide sequence ID" value="NZ_CP067396.1"/>
</dbReference>
<comment type="domain">
    <text evidence="7">The PPIase activity resides only in the second parvulin domain. The N-terminal region and the C-terminal tail are necessary and sufficient for the chaperone activity of SurA. The PPIase activity is dispensable for SurA to function as a chaperone. The N-terminal region and the C-terminal tail are also required for porin recognition.</text>
</comment>
<dbReference type="OrthoDB" id="14196at2"/>
<dbReference type="InterPro" id="IPR027304">
    <property type="entry name" value="Trigger_fact/SurA_dom_sf"/>
</dbReference>
<evidence type="ECO:0000313" key="12">
    <source>
        <dbReference type="Proteomes" id="UP000061569"/>
    </source>
</evidence>
<dbReference type="Gene3D" id="3.10.50.40">
    <property type="match status" value="2"/>
</dbReference>
<gene>
    <name evidence="7" type="primary">surA</name>
    <name evidence="11" type="ORF">D9T17_08885</name>
    <name evidence="10" type="ORF">GLE_3911</name>
</gene>
<feature type="region of interest" description="Disordered" evidence="8">
    <location>
        <begin position="430"/>
        <end position="452"/>
    </location>
</feature>
<dbReference type="InterPro" id="IPR046357">
    <property type="entry name" value="PPIase_dom_sf"/>
</dbReference>
<dbReference type="HAMAP" id="MF_01183">
    <property type="entry name" value="Chaperone_SurA"/>
    <property type="match status" value="1"/>
</dbReference>
<evidence type="ECO:0000259" key="9">
    <source>
        <dbReference type="PROSITE" id="PS50198"/>
    </source>
</evidence>
<keyword evidence="3 7" id="KW-0574">Periplasm</keyword>
<evidence type="ECO:0000256" key="3">
    <source>
        <dbReference type="ARBA" id="ARBA00022764"/>
    </source>
</evidence>
<dbReference type="SUPFAM" id="SSF109998">
    <property type="entry name" value="Triger factor/SurA peptide-binding domain-like"/>
    <property type="match status" value="1"/>
</dbReference>
<dbReference type="PATRIC" id="fig|69.6.peg.3848"/>
<evidence type="ECO:0000256" key="2">
    <source>
        <dbReference type="ARBA" id="ARBA00022737"/>
    </source>
</evidence>
<dbReference type="EMBL" id="RCTY01000022">
    <property type="protein sequence ID" value="ROU07413.1"/>
    <property type="molecule type" value="Genomic_DNA"/>
</dbReference>
<evidence type="ECO:0000256" key="6">
    <source>
        <dbReference type="ARBA" id="ARBA00023235"/>
    </source>
</evidence>
<dbReference type="InterPro" id="IPR015391">
    <property type="entry name" value="SurA_N"/>
</dbReference>
<feature type="compositionally biased region" description="Polar residues" evidence="8">
    <location>
        <begin position="437"/>
        <end position="452"/>
    </location>
</feature>
<protein>
    <recommendedName>
        <fullName evidence="7">Chaperone SurA</fullName>
    </recommendedName>
    <alternativeName>
        <fullName evidence="7">Peptidyl-prolyl cis-trans isomerase SurA</fullName>
        <shortName evidence="7">PPIase SurA</shortName>
        <ecNumber evidence="7">5.2.1.8</ecNumber>
    </alternativeName>
    <alternativeName>
        <fullName evidence="7">Rotamase SurA</fullName>
    </alternativeName>
</protein>